<reference evidence="6 13" key="7">
    <citation type="submission" date="2017-09" db="EMBL/GenBank/DDBJ databases">
        <title>Draft genome of Acinetobacter baumannii strain I43, a mercury resistant bacteria.</title>
        <authorList>
            <person name="Siqueira K.A."/>
            <person name="Mello I.S."/>
            <person name="Mendes T.A."/>
            <person name="Soares M.A."/>
        </authorList>
    </citation>
    <scope>NUCLEOTIDE SEQUENCE [LARGE SCALE GENOMIC DNA]</scope>
    <source>
        <strain evidence="6 13">I43</strain>
    </source>
</reference>
<evidence type="ECO:0000313" key="11">
    <source>
        <dbReference type="Proteomes" id="UP000076296"/>
    </source>
</evidence>
<reference evidence="4 16" key="10">
    <citation type="submission" date="2020-02" db="EMBL/GenBank/DDBJ databases">
        <title>Whole genome shot-gun sequencing of clinical Carbapenem resistant A. baumannii.</title>
        <authorList>
            <person name="Veeraraghavan B."/>
            <person name="Mathur P."/>
            <person name="Vijayakumar S."/>
            <person name="Vasudevan K."/>
            <person name="Lincy M."/>
            <person name="Kirubananthan A."/>
        </authorList>
    </citation>
    <scope>NUCLEOTIDE SEQUENCE [LARGE SCALE GENOMIC DNA]</scope>
    <source>
        <strain evidence="4 16">SP816</strain>
    </source>
</reference>
<dbReference type="EMBL" id="KT779035">
    <property type="protein sequence ID" value="ALG88336.1"/>
    <property type="molecule type" value="Genomic_DNA"/>
</dbReference>
<dbReference type="EMBL" id="CP018664">
    <property type="protein sequence ID" value="APP30750.1"/>
    <property type="molecule type" value="Genomic_DNA"/>
</dbReference>
<evidence type="ECO:0000313" key="17">
    <source>
        <dbReference type="Proteomes" id="UP000664966"/>
    </source>
</evidence>
<reference evidence="9 15" key="9">
    <citation type="submission" date="2019-06" db="EMBL/GenBank/DDBJ databases">
        <title>A Diverse Panel of Clinical Acinetobacter baumannii for Research Use.</title>
        <authorList>
            <person name="Mcgann P."/>
            <person name="Snesrud E."/>
            <person name="Galac M.R."/>
        </authorList>
    </citation>
    <scope>NUCLEOTIDE SEQUENCE [LARGE SCALE GENOMIC DNA]</scope>
    <source>
        <strain evidence="9 15">MRSN14237</strain>
    </source>
</reference>
<dbReference type="EMBL" id="NGKM01000014">
    <property type="protein sequence ID" value="OWK65976.1"/>
    <property type="molecule type" value="Genomic_DNA"/>
</dbReference>
<dbReference type="RefSeq" id="WP_001101323.1">
    <property type="nucleotide sequence ID" value="NZ_AP014650.1"/>
</dbReference>
<name>A0A090BE82_ACIBA</name>
<dbReference type="EMBL" id="CP072271">
    <property type="protein sequence ID" value="QTK45625.1"/>
    <property type="molecule type" value="Genomic_DNA"/>
</dbReference>
<dbReference type="EMBL" id="RXLU01000115">
    <property type="protein sequence ID" value="RTQ71120.1"/>
    <property type="molecule type" value="Genomic_DNA"/>
</dbReference>
<dbReference type="EMBL" id="LRDT01000054">
    <property type="protein sequence ID" value="KZA11211.1"/>
    <property type="molecule type" value="Genomic_DNA"/>
</dbReference>
<reference evidence="8 14" key="8">
    <citation type="submission" date="2018-12" db="EMBL/GenBank/DDBJ databases">
        <title>Draft Genome Sequences Human Pathogenic Acinetobacter baumannii Strains.</title>
        <authorList>
            <person name="Madhi M."/>
            <person name="Ronco T."/>
            <person name="Olsen R.H."/>
            <person name="Hassani A."/>
        </authorList>
    </citation>
    <scope>NUCLEOTIDE SEQUENCE [LARGE SCALE GENOMIC DNA]</scope>
    <source>
        <strain evidence="8 14">AB3</strain>
    </source>
</reference>
<evidence type="ECO:0000313" key="10">
    <source>
        <dbReference type="Proteomes" id="UP000072389"/>
    </source>
</evidence>
<evidence type="ECO:0000313" key="3">
    <source>
        <dbReference type="EMBL" id="KZA11211.1"/>
    </source>
</evidence>
<dbReference type="Proteomes" id="UP000470018">
    <property type="component" value="Unassembled WGS sequence"/>
</dbReference>
<dbReference type="AlphaFoldDB" id="A0A090BE82"/>
<proteinExistence type="predicted"/>
<evidence type="ECO:0000313" key="6">
    <source>
        <dbReference type="EMBL" id="PHQ01503.1"/>
    </source>
</evidence>
<evidence type="ECO:0000313" key="16">
    <source>
        <dbReference type="Proteomes" id="UP000470018"/>
    </source>
</evidence>
<evidence type="ECO:0000313" key="9">
    <source>
        <dbReference type="EMBL" id="TPU60090.1"/>
    </source>
</evidence>
<evidence type="ECO:0000313" key="14">
    <source>
        <dbReference type="Proteomes" id="UP000268239"/>
    </source>
</evidence>
<dbReference type="EMBL" id="VHGY01000080">
    <property type="protein sequence ID" value="TPU60090.1"/>
    <property type="molecule type" value="Genomic_DNA"/>
</dbReference>
<reference evidence="2" key="3">
    <citation type="submission" date="2015-12" db="EMBL/GenBank/DDBJ databases">
        <authorList>
            <person name="Singh M.K."/>
            <person name="Fernando D.M."/>
            <person name="Kumar A."/>
        </authorList>
    </citation>
    <scope>NUCLEOTIDE SEQUENCE</scope>
    <source>
        <strain evidence="2">ATCC 17978-VU</strain>
    </source>
</reference>
<dbReference type="Proteomes" id="UP000315888">
    <property type="component" value="Unassembled WGS sequence"/>
</dbReference>
<reference evidence="2 10" key="1">
    <citation type="journal article" date="2014" name="Antimicrob. Agents Chemother.">
        <title>Triclosan can select for an AdeIJK-overexpressing mutant of Acinetobacter baumannii ATCC 17978 that displays reduced susceptibility to multiple antibiotics.</title>
        <authorList>
            <person name="Fernando D.M."/>
            <person name="Xu W."/>
            <person name="Loewen P.C."/>
            <person name="Zhanel G.G."/>
            <person name="Kumar A."/>
        </authorList>
    </citation>
    <scope>NUCLEOTIDE SEQUENCE [LARGE SCALE GENOMIC DNA]</scope>
    <source>
        <strain evidence="10">ATCC 17978</strain>
        <strain evidence="2">ATCC 17978-VU</strain>
    </source>
</reference>
<dbReference type="Proteomes" id="UP000268239">
    <property type="component" value="Unassembled WGS sequence"/>
</dbReference>
<evidence type="ECO:0000313" key="7">
    <source>
        <dbReference type="EMBL" id="QTK45625.1"/>
    </source>
</evidence>
<geneLocation type="plasmid" evidence="7 17">
    <name>p1KSK6</name>
</geneLocation>
<dbReference type="Proteomes" id="UP000072389">
    <property type="component" value="Chromosome"/>
</dbReference>
<dbReference type="Proteomes" id="UP000223291">
    <property type="component" value="Unassembled WGS sequence"/>
</dbReference>
<protein>
    <submittedName>
        <fullName evidence="9">Uncharacterized protein</fullName>
    </submittedName>
</protein>
<reference evidence="1" key="2">
    <citation type="submission" date="2015-09" db="EMBL/GenBank/DDBJ databases">
        <title>Conjugative plasmids carrying the sulphonamide resistance gene sul2.</title>
        <authorList>
            <person name="Hamidian M."/>
            <person name="Holt K.E."/>
            <person name="Pickard D."/>
            <person name="Hall R.M."/>
        </authorList>
    </citation>
    <scope>NUCLEOTIDE SEQUENCE</scope>
    <source>
        <strain evidence="1">D4</strain>
        <plasmid evidence="1">pD4</plasmid>
    </source>
</reference>
<evidence type="ECO:0000313" key="15">
    <source>
        <dbReference type="Proteomes" id="UP000315888"/>
    </source>
</evidence>
<accession>A0A090BE82</accession>
<dbReference type="Pfam" id="PF26125">
    <property type="entry name" value="AcrVA2-like"/>
    <property type="match status" value="1"/>
</dbReference>
<dbReference type="SMR" id="A0A090BE82"/>
<evidence type="ECO:0000313" key="8">
    <source>
        <dbReference type="EMBL" id="RTQ71120.1"/>
    </source>
</evidence>
<geneLocation type="plasmid" evidence="1">
    <name>pD4</name>
</geneLocation>
<evidence type="ECO:0000313" key="1">
    <source>
        <dbReference type="EMBL" id="ALG88336.1"/>
    </source>
</evidence>
<reference evidence="2" key="5">
    <citation type="submission" date="2016-12" db="EMBL/GenBank/DDBJ databases">
        <authorList>
            <person name="Singh M."/>
            <person name="Fernando D."/>
            <person name="Kumar A."/>
        </authorList>
    </citation>
    <scope>NUCLEOTIDE SEQUENCE</scope>
    <source>
        <strain evidence="2">ATCC 17978-VU</strain>
    </source>
</reference>
<reference evidence="5 12" key="6">
    <citation type="submission" date="2017-05" db="EMBL/GenBank/DDBJ databases">
        <title>Draft genome sequence of MDR A. baumannii AB360.</title>
        <authorList>
            <person name="Wareham D.W."/>
            <person name="Bean D.C."/>
        </authorList>
    </citation>
    <scope>NUCLEOTIDE SEQUENCE [LARGE SCALE GENOMIC DNA]</scope>
    <source>
        <strain evidence="5 12">AB360</strain>
    </source>
</reference>
<reference evidence="7" key="11">
    <citation type="submission" date="2021-03" db="EMBL/GenBank/DDBJ databases">
        <title>Complete genome sequencing of Acinetobacter baumannii.</title>
        <authorList>
            <person name="Yadav B."/>
            <person name="Makwana N."/>
            <person name="Kharat A.S."/>
            <person name="Veeraraghavan B."/>
            <person name="Vijayakumar S."/>
            <person name="Priya M."/>
        </authorList>
    </citation>
    <scope>NUCLEOTIDE SEQUENCE</scope>
    <source>
        <strain evidence="7">KSK6</strain>
        <plasmid evidence="7">p1KSK6</plasmid>
    </source>
</reference>
<dbReference type="Proteomes" id="UP000076296">
    <property type="component" value="Unassembled WGS sequence"/>
</dbReference>
<evidence type="ECO:0000313" key="13">
    <source>
        <dbReference type="Proteomes" id="UP000223291"/>
    </source>
</evidence>
<dbReference type="EMBL" id="NXDV01000016">
    <property type="protein sequence ID" value="PHQ01503.1"/>
    <property type="molecule type" value="Genomic_DNA"/>
</dbReference>
<dbReference type="PATRIC" id="fig|470.1365.peg.1019"/>
<dbReference type="Proteomes" id="UP000197394">
    <property type="component" value="Unassembled WGS sequence"/>
</dbReference>
<reference evidence="3 11" key="4">
    <citation type="submission" date="2016-01" db="EMBL/GenBank/DDBJ databases">
        <title>Draft sequences of Acinetobacter baumannii isolates from wounded military personnel.</title>
        <authorList>
            <person name="Arivett B.A."/>
            <person name="Fiester S.E."/>
            <person name="Ream D.C."/>
            <person name="Actis L.A."/>
        </authorList>
    </citation>
    <scope>NUCLEOTIDE SEQUENCE [LARGE SCALE GENOMIC DNA]</scope>
    <source>
        <strain evidence="3 11">AB2828</strain>
    </source>
</reference>
<evidence type="ECO:0000313" key="5">
    <source>
        <dbReference type="EMBL" id="OWK65976.1"/>
    </source>
</evidence>
<sequence>MNVKPLDYLATIEHIFEHVKRTFYQTVADTKSINKGRLNAPITEYKWHPCVFLPTNLWQEVLRPTIMAKLYEQVQINKTKDPFVIDAYFANFVAAFTWRYTKSIYRFDEYTFECLIKHSAGKYLDHQLLTNLPEGCIYIDLATPLNIADHKVYGVYAILDLSSNSIDTLKNTLPDQLIITLDTHNPFEENNFALLKPLPTIVFDIKRSGKVSQQIKFKWGINLESPEELNEHIAPVISLISSICTDEIAIDNFTKNSTRQNVTKKPSFKDLEAAYWQKGEYRVNAPANHKMWRIGVKYGVDYRAFVARQQKYESKTEYRITGVHWTAYIQDYEIRLKFMPPRMNSPVEIDEQINNFFDELNASNSLK</sequence>
<dbReference type="InterPro" id="IPR058915">
    <property type="entry name" value="AcrVA2-like"/>
</dbReference>
<dbReference type="Proteomes" id="UP000664966">
    <property type="component" value="Plasmid p1KSK6"/>
</dbReference>
<gene>
    <name evidence="2" type="ORF">AUO97_07975</name>
    <name evidence="5" type="ORF">CBE85_13300</name>
    <name evidence="6" type="ORF">CPI82_16760</name>
    <name evidence="8" type="ORF">EJ062_16785</name>
    <name evidence="9" type="ORF">FJU42_19690</name>
    <name evidence="4" type="ORF">G3N53_18900</name>
    <name evidence="7" type="ORF">J6E47_19800</name>
    <name evidence="3" type="ORF">LV35_03827</name>
</gene>
<keyword evidence="1" id="KW-0614">Plasmid</keyword>
<evidence type="ECO:0000313" key="12">
    <source>
        <dbReference type="Proteomes" id="UP000197394"/>
    </source>
</evidence>
<dbReference type="EMBL" id="JAAGTY010000039">
    <property type="protein sequence ID" value="NDW43142.1"/>
    <property type="molecule type" value="Genomic_DNA"/>
</dbReference>
<evidence type="ECO:0000313" key="4">
    <source>
        <dbReference type="EMBL" id="NDW43142.1"/>
    </source>
</evidence>
<organism evidence="9 15">
    <name type="scientific">Acinetobacter baumannii</name>
    <dbReference type="NCBI Taxonomy" id="470"/>
    <lineage>
        <taxon>Bacteria</taxon>
        <taxon>Pseudomonadati</taxon>
        <taxon>Pseudomonadota</taxon>
        <taxon>Gammaproteobacteria</taxon>
        <taxon>Moraxellales</taxon>
        <taxon>Moraxellaceae</taxon>
        <taxon>Acinetobacter</taxon>
        <taxon>Acinetobacter calcoaceticus/baumannii complex</taxon>
    </lineage>
</organism>
<evidence type="ECO:0000313" key="2">
    <source>
        <dbReference type="EMBL" id="APP30750.1"/>
    </source>
</evidence>